<gene>
    <name evidence="1" type="ORF">BDM02DRAFT_151528</name>
</gene>
<keyword evidence="2" id="KW-1185">Reference proteome</keyword>
<dbReference type="Proteomes" id="UP000886501">
    <property type="component" value="Unassembled WGS sequence"/>
</dbReference>
<proteinExistence type="predicted"/>
<evidence type="ECO:0000313" key="2">
    <source>
        <dbReference type="Proteomes" id="UP000886501"/>
    </source>
</evidence>
<name>A0ACB6ZX62_THEGA</name>
<evidence type="ECO:0000313" key="1">
    <source>
        <dbReference type="EMBL" id="KAF9654410.1"/>
    </source>
</evidence>
<comment type="caution">
    <text evidence="1">The sequence shown here is derived from an EMBL/GenBank/DDBJ whole genome shotgun (WGS) entry which is preliminary data.</text>
</comment>
<accession>A0ACB6ZX62</accession>
<sequence>MASDGASNNERLLAAARDDNEDLLLDVFDQPGTFDINYQDGLGNTALHYAVLHTSYDVLDHILSHEECDVDPTNKLDKATPLHLAVEKEDPEDREYFVENLLEAGANYTIRNKHGETAEDLVKPGDEVILALFRKAQADADANMDDIAYEDDDDVASEGSD</sequence>
<organism evidence="1 2">
    <name type="scientific">Thelephora ganbajun</name>
    <name type="common">Ganba fungus</name>
    <dbReference type="NCBI Taxonomy" id="370292"/>
    <lineage>
        <taxon>Eukaryota</taxon>
        <taxon>Fungi</taxon>
        <taxon>Dikarya</taxon>
        <taxon>Basidiomycota</taxon>
        <taxon>Agaricomycotina</taxon>
        <taxon>Agaricomycetes</taxon>
        <taxon>Thelephorales</taxon>
        <taxon>Thelephoraceae</taxon>
        <taxon>Thelephora</taxon>
    </lineage>
</organism>
<reference evidence="1" key="2">
    <citation type="journal article" date="2020" name="Nat. Commun.">
        <title>Large-scale genome sequencing of mycorrhizal fungi provides insights into the early evolution of symbiotic traits.</title>
        <authorList>
            <person name="Miyauchi S."/>
            <person name="Kiss E."/>
            <person name="Kuo A."/>
            <person name="Drula E."/>
            <person name="Kohler A."/>
            <person name="Sanchez-Garcia M."/>
            <person name="Morin E."/>
            <person name="Andreopoulos B."/>
            <person name="Barry K.W."/>
            <person name="Bonito G."/>
            <person name="Buee M."/>
            <person name="Carver A."/>
            <person name="Chen C."/>
            <person name="Cichocki N."/>
            <person name="Clum A."/>
            <person name="Culley D."/>
            <person name="Crous P.W."/>
            <person name="Fauchery L."/>
            <person name="Girlanda M."/>
            <person name="Hayes R.D."/>
            <person name="Keri Z."/>
            <person name="LaButti K."/>
            <person name="Lipzen A."/>
            <person name="Lombard V."/>
            <person name="Magnuson J."/>
            <person name="Maillard F."/>
            <person name="Murat C."/>
            <person name="Nolan M."/>
            <person name="Ohm R.A."/>
            <person name="Pangilinan J."/>
            <person name="Pereira M.F."/>
            <person name="Perotto S."/>
            <person name="Peter M."/>
            <person name="Pfister S."/>
            <person name="Riley R."/>
            <person name="Sitrit Y."/>
            <person name="Stielow J.B."/>
            <person name="Szollosi G."/>
            <person name="Zifcakova L."/>
            <person name="Stursova M."/>
            <person name="Spatafora J.W."/>
            <person name="Tedersoo L."/>
            <person name="Vaario L.M."/>
            <person name="Yamada A."/>
            <person name="Yan M."/>
            <person name="Wang P."/>
            <person name="Xu J."/>
            <person name="Bruns T."/>
            <person name="Baldrian P."/>
            <person name="Vilgalys R."/>
            <person name="Dunand C."/>
            <person name="Henrissat B."/>
            <person name="Grigoriev I.V."/>
            <person name="Hibbett D."/>
            <person name="Nagy L.G."/>
            <person name="Martin F.M."/>
        </authorList>
    </citation>
    <scope>NUCLEOTIDE SEQUENCE</scope>
    <source>
        <strain evidence="1">P2</strain>
    </source>
</reference>
<dbReference type="EMBL" id="MU117961">
    <property type="protein sequence ID" value="KAF9654410.1"/>
    <property type="molecule type" value="Genomic_DNA"/>
</dbReference>
<protein>
    <submittedName>
        <fullName evidence="1">Ankyrin</fullName>
    </submittedName>
</protein>
<reference evidence="1" key="1">
    <citation type="submission" date="2019-10" db="EMBL/GenBank/DDBJ databases">
        <authorList>
            <consortium name="DOE Joint Genome Institute"/>
            <person name="Kuo A."/>
            <person name="Miyauchi S."/>
            <person name="Kiss E."/>
            <person name="Drula E."/>
            <person name="Kohler A."/>
            <person name="Sanchez-Garcia M."/>
            <person name="Andreopoulos B."/>
            <person name="Barry K.W."/>
            <person name="Bonito G."/>
            <person name="Buee M."/>
            <person name="Carver A."/>
            <person name="Chen C."/>
            <person name="Cichocki N."/>
            <person name="Clum A."/>
            <person name="Culley D."/>
            <person name="Crous P.W."/>
            <person name="Fauchery L."/>
            <person name="Girlanda M."/>
            <person name="Hayes R."/>
            <person name="Keri Z."/>
            <person name="Labutti K."/>
            <person name="Lipzen A."/>
            <person name="Lombard V."/>
            <person name="Magnuson J."/>
            <person name="Maillard F."/>
            <person name="Morin E."/>
            <person name="Murat C."/>
            <person name="Nolan M."/>
            <person name="Ohm R."/>
            <person name="Pangilinan J."/>
            <person name="Pereira M."/>
            <person name="Perotto S."/>
            <person name="Peter M."/>
            <person name="Riley R."/>
            <person name="Sitrit Y."/>
            <person name="Stielow B."/>
            <person name="Szollosi G."/>
            <person name="Zifcakova L."/>
            <person name="Stursova M."/>
            <person name="Spatafora J.W."/>
            <person name="Tedersoo L."/>
            <person name="Vaario L.-M."/>
            <person name="Yamada A."/>
            <person name="Yan M."/>
            <person name="Wang P."/>
            <person name="Xu J."/>
            <person name="Bruns T."/>
            <person name="Baldrian P."/>
            <person name="Vilgalys R."/>
            <person name="Henrissat B."/>
            <person name="Grigoriev I.V."/>
            <person name="Hibbett D."/>
            <person name="Nagy L.G."/>
            <person name="Martin F.M."/>
        </authorList>
    </citation>
    <scope>NUCLEOTIDE SEQUENCE</scope>
    <source>
        <strain evidence="1">P2</strain>
    </source>
</reference>